<gene>
    <name evidence="1" type="ordered locus">NT01CX_0107</name>
</gene>
<dbReference type="STRING" id="386415.NT01CX_0107"/>
<dbReference type="KEGG" id="cno:NT01CX_0107"/>
<accession>A0Q1W4</accession>
<dbReference type="AlphaFoldDB" id="A0Q1W4"/>
<evidence type="ECO:0000313" key="1">
    <source>
        <dbReference type="EMBL" id="ABK61474.1"/>
    </source>
</evidence>
<sequence>MLKSIKEYDEIARGDVTIFLEEFEKIKQYYILKYDVDKYEENGVRI</sequence>
<dbReference type="EMBL" id="CP000382">
    <property type="protein sequence ID" value="ABK61474.1"/>
    <property type="molecule type" value="Genomic_DNA"/>
</dbReference>
<dbReference type="HOGENOM" id="CLU_3182122_0_0_9"/>
<dbReference type="RefSeq" id="WP_011722606.1">
    <property type="nucleotide sequence ID" value="NC_008593.1"/>
</dbReference>
<organism evidence="1 2">
    <name type="scientific">Clostridium novyi (strain NT)</name>
    <dbReference type="NCBI Taxonomy" id="386415"/>
    <lineage>
        <taxon>Bacteria</taxon>
        <taxon>Bacillati</taxon>
        <taxon>Bacillota</taxon>
        <taxon>Clostridia</taxon>
        <taxon>Eubacteriales</taxon>
        <taxon>Clostridiaceae</taxon>
        <taxon>Clostridium</taxon>
    </lineage>
</organism>
<dbReference type="Proteomes" id="UP000008220">
    <property type="component" value="Chromosome"/>
</dbReference>
<evidence type="ECO:0000313" key="2">
    <source>
        <dbReference type="Proteomes" id="UP000008220"/>
    </source>
</evidence>
<reference evidence="1 2" key="1">
    <citation type="journal article" date="2006" name="Nat. Biotechnol.">
        <title>The genome and transcriptomes of the anti-tumor agent Clostridium novyi-NT.</title>
        <authorList>
            <person name="Bettegowda C."/>
            <person name="Huang X."/>
            <person name="Lin J."/>
            <person name="Cheong I."/>
            <person name="Kohli M."/>
            <person name="Szabo S.A."/>
            <person name="Zhang X."/>
            <person name="Diaz L.A. Jr."/>
            <person name="Velculescu V.E."/>
            <person name="Parmigiani G."/>
            <person name="Kinzler K.W."/>
            <person name="Vogelstein B."/>
            <person name="Zhou S."/>
        </authorList>
    </citation>
    <scope>NUCLEOTIDE SEQUENCE [LARGE SCALE GENOMIC DNA]</scope>
    <source>
        <strain evidence="1 2">NT</strain>
    </source>
</reference>
<protein>
    <submittedName>
        <fullName evidence="1">Tgh044-related protein</fullName>
    </submittedName>
</protein>
<proteinExistence type="predicted"/>
<name>A0Q1W4_CLONN</name>
<keyword evidence="2" id="KW-1185">Reference proteome</keyword>